<organism evidence="2 3">
    <name type="scientific">Paenibacillus pasadenensis</name>
    <dbReference type="NCBI Taxonomy" id="217090"/>
    <lineage>
        <taxon>Bacteria</taxon>
        <taxon>Bacillati</taxon>
        <taxon>Bacillota</taxon>
        <taxon>Bacilli</taxon>
        <taxon>Bacillales</taxon>
        <taxon>Paenibacillaceae</taxon>
        <taxon>Paenibacillus</taxon>
    </lineage>
</organism>
<accession>A0A2N5N673</accession>
<dbReference type="Pfam" id="PF01636">
    <property type="entry name" value="APH"/>
    <property type="match status" value="1"/>
</dbReference>
<sequence>MDREEKRGMEPERLAQVLSRMLGKEVIRADCRLEKLHGGTLGDVQLAAGIAETADGNKEPYRLVWKTQKRFERHGDPLSWRREYDLYAAPDLDKLLPKSFRRPACYRAELNDEEIQLWLEYIDGRSGMELTTDMQEQIAREWGRIQGRLYAEQPAALRNLPHLSQVEYTKNGYLRYRSWQELHARIRSDGCGLPKHLRQMLIDFDEQADAVFSRIEQLPVVLCHRDFWVANLFHTDDGIVLIDWDTAGWGYMGEDIASLIADEADVPRMIEIYRTCVPAYLSGFNECSGAAPIADPFIYERMLMMYGYRLAEWHEFAGSPEEKRLQLDTLQQIYDMKPA</sequence>
<protein>
    <submittedName>
        <fullName evidence="2">Putative GTPase related to EngC</fullName>
    </submittedName>
</protein>
<proteinExistence type="predicted"/>
<dbReference type="RefSeq" id="WP_101809102.1">
    <property type="nucleotide sequence ID" value="NZ_NFEZ01000004.1"/>
</dbReference>
<dbReference type="InterPro" id="IPR002575">
    <property type="entry name" value="Aminoglycoside_PTrfase"/>
</dbReference>
<comment type="caution">
    <text evidence="2">The sequence shown here is derived from an EMBL/GenBank/DDBJ whole genome shotgun (WGS) entry which is preliminary data.</text>
</comment>
<feature type="domain" description="Aminoglycoside phosphotransferase" evidence="1">
    <location>
        <begin position="117"/>
        <end position="271"/>
    </location>
</feature>
<dbReference type="Proteomes" id="UP000234789">
    <property type="component" value="Unassembled WGS sequence"/>
</dbReference>
<keyword evidence="3" id="KW-1185">Reference proteome</keyword>
<dbReference type="SUPFAM" id="SSF56112">
    <property type="entry name" value="Protein kinase-like (PK-like)"/>
    <property type="match status" value="1"/>
</dbReference>
<evidence type="ECO:0000259" key="1">
    <source>
        <dbReference type="Pfam" id="PF01636"/>
    </source>
</evidence>
<gene>
    <name evidence="2" type="ORF">B8V81_4230</name>
</gene>
<dbReference type="InterPro" id="IPR011009">
    <property type="entry name" value="Kinase-like_dom_sf"/>
</dbReference>
<name>A0A2N5N673_9BACL</name>
<dbReference type="AlphaFoldDB" id="A0A2N5N673"/>
<reference evidence="2 3" key="1">
    <citation type="submission" date="2017-05" db="EMBL/GenBank/DDBJ databases">
        <title>Functional genome analysis of Paenibacillus pasadenensis strain R16: insights on endophytic life style and antifungal activity.</title>
        <authorList>
            <person name="Passera A."/>
            <person name="Marcolungo L."/>
            <person name="Casati P."/>
            <person name="Brasca M."/>
            <person name="Quaglino F."/>
            <person name="Delledonne M."/>
        </authorList>
    </citation>
    <scope>NUCLEOTIDE SEQUENCE [LARGE SCALE GENOMIC DNA]</scope>
    <source>
        <strain evidence="2 3">R16</strain>
    </source>
</reference>
<evidence type="ECO:0000313" key="2">
    <source>
        <dbReference type="EMBL" id="PLT45799.1"/>
    </source>
</evidence>
<dbReference type="Gene3D" id="3.90.1200.10">
    <property type="match status" value="1"/>
</dbReference>
<evidence type="ECO:0000313" key="3">
    <source>
        <dbReference type="Proteomes" id="UP000234789"/>
    </source>
</evidence>
<dbReference type="EMBL" id="NFEZ01000004">
    <property type="protein sequence ID" value="PLT45799.1"/>
    <property type="molecule type" value="Genomic_DNA"/>
</dbReference>